<evidence type="ECO:0000259" key="5">
    <source>
        <dbReference type="Pfam" id="PF00877"/>
    </source>
</evidence>
<feature type="domain" description="NlpC/P60" evidence="5">
    <location>
        <begin position="296"/>
        <end position="373"/>
    </location>
</feature>
<organism evidence="8 9">
    <name type="scientific">Campylobacter ureolyticus</name>
    <dbReference type="NCBI Taxonomy" id="827"/>
    <lineage>
        <taxon>Bacteria</taxon>
        <taxon>Pseudomonadati</taxon>
        <taxon>Campylobacterota</taxon>
        <taxon>Epsilonproteobacteria</taxon>
        <taxon>Campylobacterales</taxon>
        <taxon>Campylobacteraceae</taxon>
        <taxon>Campylobacter</taxon>
    </lineage>
</organism>
<dbReference type="InterPro" id="IPR039439">
    <property type="entry name" value="SH3b1_dom"/>
</dbReference>
<dbReference type="GO" id="GO:0006508">
    <property type="term" value="P:proteolysis"/>
    <property type="evidence" value="ECO:0007669"/>
    <property type="project" value="UniProtKB-KW"/>
</dbReference>
<reference evidence="8" key="1">
    <citation type="submission" date="2022-12" db="EMBL/GenBank/DDBJ databases">
        <title>Species Delineation and Comparative Genomics within the Campylobacter ureolyticus Complex.</title>
        <authorList>
            <person name="Maki J."/>
            <person name="Howard M."/>
            <person name="Connelly S."/>
            <person name="Hardy D.J."/>
            <person name="Cameron A."/>
        </authorList>
    </citation>
    <scope>NUCLEOTIDE SEQUENCE</scope>
    <source>
        <strain evidence="8">URMC_787</strain>
    </source>
</reference>
<dbReference type="PROSITE" id="PS51257">
    <property type="entry name" value="PROKAR_LIPOPROTEIN"/>
    <property type="match status" value="1"/>
</dbReference>
<proteinExistence type="inferred from homology"/>
<comment type="caution">
    <text evidence="8">The sequence shown here is derived from an EMBL/GenBank/DDBJ whole genome shotgun (WGS) entry which is preliminary data.</text>
</comment>
<keyword evidence="2" id="KW-0645">Protease</keyword>
<dbReference type="Gene3D" id="3.90.1720.10">
    <property type="entry name" value="endopeptidase domain like (from Nostoc punctiforme)"/>
    <property type="match status" value="1"/>
</dbReference>
<dbReference type="GO" id="GO:0008234">
    <property type="term" value="F:cysteine-type peptidase activity"/>
    <property type="evidence" value="ECO:0007669"/>
    <property type="project" value="UniProtKB-KW"/>
</dbReference>
<feature type="domain" description="SH3b1" evidence="7">
    <location>
        <begin position="146"/>
        <end position="197"/>
    </location>
</feature>
<dbReference type="PIRSF" id="PIRSF019015">
    <property type="entry name" value="P60_peptidase_YkfC"/>
    <property type="match status" value="1"/>
</dbReference>
<dbReference type="EMBL" id="JAPXGO010000003">
    <property type="protein sequence ID" value="MCZ6159728.1"/>
    <property type="molecule type" value="Genomic_DNA"/>
</dbReference>
<keyword evidence="3" id="KW-0378">Hydrolase</keyword>
<dbReference type="InterPro" id="IPR025606">
    <property type="entry name" value="NLPC/P60_N_dom"/>
</dbReference>
<sequence>MIILRSILSLILIVFFSGCVTKNETINQNQKYEILKLEFPQNSKILPKVKNPKLFDKKPFLERFFRVWDFSQENRPKISKKEALWALNIYKNTKNKKYYSPSRRIYDDKFFDKIYENANTDKFGELFFPAITLKNTFLRNAPTNEPIFISFQDAGEGYPFDYFANSTLGVNYPVLISHFSKNRDFVFVQTDSAWGWIDARDIKILSQYEVDLIKNSKFITILEDKLPLFNLNNKFLLNVRVGTLLMVHRYDDKYYYGKIFTKYGLENYKISKKNATEFPAVLNDENVKKVINGILGEPYGWGGFGYYRDCSLFTKDVMTTFGIWLGRNSKAQTVGHKSIDLSFLSSDEKLETIKQNATPYLALIYMPGHIMLYSGAINSEISVIHNVWGLKTVDNGRALIGQTAITSLKIGQNNPNIMQSNLFLNKITKLILLD</sequence>
<name>A0A9Q4PS14_9BACT</name>
<evidence type="ECO:0000313" key="9">
    <source>
        <dbReference type="Proteomes" id="UP001075225"/>
    </source>
</evidence>
<dbReference type="Proteomes" id="UP001075225">
    <property type="component" value="Unassembled WGS sequence"/>
</dbReference>
<evidence type="ECO:0000256" key="2">
    <source>
        <dbReference type="ARBA" id="ARBA00022670"/>
    </source>
</evidence>
<evidence type="ECO:0000259" key="6">
    <source>
        <dbReference type="Pfam" id="PF12912"/>
    </source>
</evidence>
<dbReference type="InterPro" id="IPR027017">
    <property type="entry name" value="P60_peptidase_YkfC"/>
</dbReference>
<comment type="similarity">
    <text evidence="1">Belongs to the peptidase C40 family.</text>
</comment>
<keyword evidence="4" id="KW-0788">Thiol protease</keyword>
<accession>A0A9Q4PS14</accession>
<evidence type="ECO:0000256" key="4">
    <source>
        <dbReference type="ARBA" id="ARBA00022807"/>
    </source>
</evidence>
<protein>
    <submittedName>
        <fullName evidence="8">SH3 domain-containing protein</fullName>
    </submittedName>
</protein>
<dbReference type="Pfam" id="PF00877">
    <property type="entry name" value="NLPC_P60"/>
    <property type="match status" value="1"/>
</dbReference>
<evidence type="ECO:0000259" key="7">
    <source>
        <dbReference type="Pfam" id="PF12913"/>
    </source>
</evidence>
<dbReference type="InterPro" id="IPR038765">
    <property type="entry name" value="Papain-like_cys_pep_sf"/>
</dbReference>
<dbReference type="InterPro" id="IPR000064">
    <property type="entry name" value="NLP_P60_dom"/>
</dbReference>
<dbReference type="Pfam" id="PF12912">
    <property type="entry name" value="N_NLPC_P60"/>
    <property type="match status" value="1"/>
</dbReference>
<dbReference type="SUPFAM" id="SSF54001">
    <property type="entry name" value="Cysteine proteinases"/>
    <property type="match status" value="1"/>
</dbReference>
<dbReference type="AlphaFoldDB" id="A0A9Q4PS14"/>
<evidence type="ECO:0000256" key="1">
    <source>
        <dbReference type="ARBA" id="ARBA00007074"/>
    </source>
</evidence>
<feature type="domain" description="NLPC/P60 N-terminal" evidence="6">
    <location>
        <begin position="51"/>
        <end position="123"/>
    </location>
</feature>
<gene>
    <name evidence="8" type="ORF">O6B32_04455</name>
</gene>
<dbReference type="RefSeq" id="WP_269484613.1">
    <property type="nucleotide sequence ID" value="NZ_JAPXGO010000003.1"/>
</dbReference>
<dbReference type="Pfam" id="PF12913">
    <property type="entry name" value="SH3_6"/>
    <property type="match status" value="1"/>
</dbReference>
<evidence type="ECO:0000256" key="3">
    <source>
        <dbReference type="ARBA" id="ARBA00022801"/>
    </source>
</evidence>
<evidence type="ECO:0000313" key="8">
    <source>
        <dbReference type="EMBL" id="MCZ6159728.1"/>
    </source>
</evidence>